<proteinExistence type="inferred from homology"/>
<protein>
    <recommendedName>
        <fullName evidence="7">NAD(P)-binding protein</fullName>
    </recommendedName>
</protein>
<name>A0AAN7T0A8_9EURO</name>
<evidence type="ECO:0000256" key="4">
    <source>
        <dbReference type="RuleBase" id="RU000363"/>
    </source>
</evidence>
<organism evidence="5 6">
    <name type="scientific">Lithohypha guttulata</name>
    <dbReference type="NCBI Taxonomy" id="1690604"/>
    <lineage>
        <taxon>Eukaryota</taxon>
        <taxon>Fungi</taxon>
        <taxon>Dikarya</taxon>
        <taxon>Ascomycota</taxon>
        <taxon>Pezizomycotina</taxon>
        <taxon>Eurotiomycetes</taxon>
        <taxon>Chaetothyriomycetidae</taxon>
        <taxon>Chaetothyriales</taxon>
        <taxon>Trichomeriaceae</taxon>
        <taxon>Lithohypha</taxon>
    </lineage>
</organism>
<comment type="similarity">
    <text evidence="1 4">Belongs to the short-chain dehydrogenases/reductases (SDR) family.</text>
</comment>
<dbReference type="Pfam" id="PF00106">
    <property type="entry name" value="adh_short"/>
    <property type="match status" value="1"/>
</dbReference>
<evidence type="ECO:0000256" key="3">
    <source>
        <dbReference type="ARBA" id="ARBA00023002"/>
    </source>
</evidence>
<evidence type="ECO:0000256" key="1">
    <source>
        <dbReference type="ARBA" id="ARBA00006484"/>
    </source>
</evidence>
<dbReference type="GO" id="GO:0016491">
    <property type="term" value="F:oxidoreductase activity"/>
    <property type="evidence" value="ECO:0007669"/>
    <property type="project" value="UniProtKB-KW"/>
</dbReference>
<dbReference type="AlphaFoldDB" id="A0AAN7T0A8"/>
<accession>A0AAN7T0A8</accession>
<dbReference type="InterPro" id="IPR036291">
    <property type="entry name" value="NAD(P)-bd_dom_sf"/>
</dbReference>
<gene>
    <name evidence="5" type="ORF">LTR05_004905</name>
</gene>
<evidence type="ECO:0000313" key="6">
    <source>
        <dbReference type="Proteomes" id="UP001309876"/>
    </source>
</evidence>
<keyword evidence="6" id="KW-1185">Reference proteome</keyword>
<dbReference type="PANTHER" id="PTHR24320:SF283">
    <property type="entry name" value="RETINOL DEHYDROGENASE 11"/>
    <property type="match status" value="1"/>
</dbReference>
<dbReference type="Proteomes" id="UP001309876">
    <property type="component" value="Unassembled WGS sequence"/>
</dbReference>
<keyword evidence="2" id="KW-0521">NADP</keyword>
<dbReference type="SUPFAM" id="SSF51735">
    <property type="entry name" value="NAD(P)-binding Rossmann-fold domains"/>
    <property type="match status" value="1"/>
</dbReference>
<evidence type="ECO:0000256" key="2">
    <source>
        <dbReference type="ARBA" id="ARBA00022857"/>
    </source>
</evidence>
<dbReference type="PRINTS" id="PR00080">
    <property type="entry name" value="SDRFAMILY"/>
</dbReference>
<dbReference type="InterPro" id="IPR002347">
    <property type="entry name" value="SDR_fam"/>
</dbReference>
<evidence type="ECO:0008006" key="7">
    <source>
        <dbReference type="Google" id="ProtNLM"/>
    </source>
</evidence>
<dbReference type="Gene3D" id="3.40.50.720">
    <property type="entry name" value="NAD(P)-binding Rossmann-like Domain"/>
    <property type="match status" value="1"/>
</dbReference>
<reference evidence="5 6" key="1">
    <citation type="submission" date="2023-08" db="EMBL/GenBank/DDBJ databases">
        <title>Black Yeasts Isolated from many extreme environments.</title>
        <authorList>
            <person name="Coleine C."/>
            <person name="Stajich J.E."/>
            <person name="Selbmann L."/>
        </authorList>
    </citation>
    <scope>NUCLEOTIDE SEQUENCE [LARGE SCALE GENOMIC DNA]</scope>
    <source>
        <strain evidence="5 6">CCFEE 5910</strain>
    </source>
</reference>
<evidence type="ECO:0000313" key="5">
    <source>
        <dbReference type="EMBL" id="KAK5085618.1"/>
    </source>
</evidence>
<keyword evidence="3" id="KW-0560">Oxidoreductase</keyword>
<comment type="caution">
    <text evidence="5">The sequence shown here is derived from an EMBL/GenBank/DDBJ whole genome shotgun (WGS) entry which is preliminary data.</text>
</comment>
<dbReference type="PANTHER" id="PTHR24320">
    <property type="entry name" value="RETINOL DEHYDROGENASE"/>
    <property type="match status" value="1"/>
</dbReference>
<dbReference type="EMBL" id="JAVRRJ010000004">
    <property type="protein sequence ID" value="KAK5085618.1"/>
    <property type="molecule type" value="Genomic_DNA"/>
</dbReference>
<sequence length="327" mass="35673">MENFSRDTTGLEVVETLKDQVAGKTFVITGPSKDSLAAEAAFSLASASSPPAQIILLGRTLSKIQPVIDRITEANASIKTTFVNLDLSNLNTVRNCAAEIAKLTSRVDVLINSAGIMALENFQTSADGFEMQLAACHIGHFLLTGLLLPLLKAAPAARVVTLTSMGYESSDFLFDDYNFSEGKTYNRWLAYGQAKTANVMFTTELARRASAQGLDLKAYVVHPGVILSSGIMKELDMESLMKALEETKAEYAKQGIEYVPETPKSIEQGCATMLVASLANELSSHNGAFLRDSQIFAEEEQKPWVKDAEKARKLWELSEGWVGEKFL</sequence>